<keyword evidence="2" id="KW-1185">Reference proteome</keyword>
<proteinExistence type="predicted"/>
<dbReference type="EMBL" id="MU118354">
    <property type="protein sequence ID" value="KAF9642800.1"/>
    <property type="molecule type" value="Genomic_DNA"/>
</dbReference>
<name>A0ACB6YZA6_THEGA</name>
<comment type="caution">
    <text evidence="1">The sequence shown here is derived from an EMBL/GenBank/DDBJ whole genome shotgun (WGS) entry which is preliminary data.</text>
</comment>
<sequence>MILLRHGKDLASVQLPLPTHNWSGQARNALIGEQLNYDHNQECVSAEQCIPWLNVEQQHAHDRIISSVETCAGQVFFLNGPSGTGKTFVYNTICNMICSKGWVMLCVMSSGIAALLLCGGHTAHSMFKIPLRPNNMSYCPITKQGNLADLIQATRLIIWDKIMCQDCTVSGEVIFKTF</sequence>
<dbReference type="Proteomes" id="UP000886501">
    <property type="component" value="Unassembled WGS sequence"/>
</dbReference>
<reference evidence="1" key="1">
    <citation type="submission" date="2019-10" db="EMBL/GenBank/DDBJ databases">
        <authorList>
            <consortium name="DOE Joint Genome Institute"/>
            <person name="Kuo A."/>
            <person name="Miyauchi S."/>
            <person name="Kiss E."/>
            <person name="Drula E."/>
            <person name="Kohler A."/>
            <person name="Sanchez-Garcia M."/>
            <person name="Andreopoulos B."/>
            <person name="Barry K.W."/>
            <person name="Bonito G."/>
            <person name="Buee M."/>
            <person name="Carver A."/>
            <person name="Chen C."/>
            <person name="Cichocki N."/>
            <person name="Clum A."/>
            <person name="Culley D."/>
            <person name="Crous P.W."/>
            <person name="Fauchery L."/>
            <person name="Girlanda M."/>
            <person name="Hayes R."/>
            <person name="Keri Z."/>
            <person name="Labutti K."/>
            <person name="Lipzen A."/>
            <person name="Lombard V."/>
            <person name="Magnuson J."/>
            <person name="Maillard F."/>
            <person name="Morin E."/>
            <person name="Murat C."/>
            <person name="Nolan M."/>
            <person name="Ohm R."/>
            <person name="Pangilinan J."/>
            <person name="Pereira M."/>
            <person name="Perotto S."/>
            <person name="Peter M."/>
            <person name="Riley R."/>
            <person name="Sitrit Y."/>
            <person name="Stielow B."/>
            <person name="Szollosi G."/>
            <person name="Zifcakova L."/>
            <person name="Stursova M."/>
            <person name="Spatafora J.W."/>
            <person name="Tedersoo L."/>
            <person name="Vaario L.-M."/>
            <person name="Yamada A."/>
            <person name="Yan M."/>
            <person name="Wang P."/>
            <person name="Xu J."/>
            <person name="Bruns T."/>
            <person name="Baldrian P."/>
            <person name="Vilgalys R."/>
            <person name="Henrissat B."/>
            <person name="Grigoriev I.V."/>
            <person name="Hibbett D."/>
            <person name="Nagy L.G."/>
            <person name="Martin F.M."/>
        </authorList>
    </citation>
    <scope>NUCLEOTIDE SEQUENCE</scope>
    <source>
        <strain evidence="1">P2</strain>
    </source>
</reference>
<reference evidence="1" key="2">
    <citation type="journal article" date="2020" name="Nat. Commun.">
        <title>Large-scale genome sequencing of mycorrhizal fungi provides insights into the early evolution of symbiotic traits.</title>
        <authorList>
            <person name="Miyauchi S."/>
            <person name="Kiss E."/>
            <person name="Kuo A."/>
            <person name="Drula E."/>
            <person name="Kohler A."/>
            <person name="Sanchez-Garcia M."/>
            <person name="Morin E."/>
            <person name="Andreopoulos B."/>
            <person name="Barry K.W."/>
            <person name="Bonito G."/>
            <person name="Buee M."/>
            <person name="Carver A."/>
            <person name="Chen C."/>
            <person name="Cichocki N."/>
            <person name="Clum A."/>
            <person name="Culley D."/>
            <person name="Crous P.W."/>
            <person name="Fauchery L."/>
            <person name="Girlanda M."/>
            <person name="Hayes R.D."/>
            <person name="Keri Z."/>
            <person name="LaButti K."/>
            <person name="Lipzen A."/>
            <person name="Lombard V."/>
            <person name="Magnuson J."/>
            <person name="Maillard F."/>
            <person name="Murat C."/>
            <person name="Nolan M."/>
            <person name="Ohm R.A."/>
            <person name="Pangilinan J."/>
            <person name="Pereira M.F."/>
            <person name="Perotto S."/>
            <person name="Peter M."/>
            <person name="Pfister S."/>
            <person name="Riley R."/>
            <person name="Sitrit Y."/>
            <person name="Stielow J.B."/>
            <person name="Szollosi G."/>
            <person name="Zifcakova L."/>
            <person name="Stursova M."/>
            <person name="Spatafora J.W."/>
            <person name="Tedersoo L."/>
            <person name="Vaario L.M."/>
            <person name="Yamada A."/>
            <person name="Yan M."/>
            <person name="Wang P."/>
            <person name="Xu J."/>
            <person name="Bruns T."/>
            <person name="Baldrian P."/>
            <person name="Vilgalys R."/>
            <person name="Dunand C."/>
            <person name="Henrissat B."/>
            <person name="Grigoriev I.V."/>
            <person name="Hibbett D."/>
            <person name="Nagy L.G."/>
            <person name="Martin F.M."/>
        </authorList>
    </citation>
    <scope>NUCLEOTIDE SEQUENCE</scope>
    <source>
        <strain evidence="1">P2</strain>
    </source>
</reference>
<accession>A0ACB6YZA6</accession>
<protein>
    <submittedName>
        <fullName evidence="1">Uncharacterized protein</fullName>
    </submittedName>
</protein>
<evidence type="ECO:0000313" key="2">
    <source>
        <dbReference type="Proteomes" id="UP000886501"/>
    </source>
</evidence>
<evidence type="ECO:0000313" key="1">
    <source>
        <dbReference type="EMBL" id="KAF9642800.1"/>
    </source>
</evidence>
<gene>
    <name evidence="1" type="ORF">BDM02DRAFT_3105214</name>
</gene>
<organism evidence="1 2">
    <name type="scientific">Thelephora ganbajun</name>
    <name type="common">Ganba fungus</name>
    <dbReference type="NCBI Taxonomy" id="370292"/>
    <lineage>
        <taxon>Eukaryota</taxon>
        <taxon>Fungi</taxon>
        <taxon>Dikarya</taxon>
        <taxon>Basidiomycota</taxon>
        <taxon>Agaricomycotina</taxon>
        <taxon>Agaricomycetes</taxon>
        <taxon>Thelephorales</taxon>
        <taxon>Thelephoraceae</taxon>
        <taxon>Thelephora</taxon>
    </lineage>
</organism>